<dbReference type="AlphaFoldDB" id="A0A2G4YQ67"/>
<dbReference type="RefSeq" id="WP_099473434.1">
    <property type="nucleotide sequence ID" value="NZ_CP041025.1"/>
</dbReference>
<evidence type="ECO:0000259" key="3">
    <source>
        <dbReference type="Pfam" id="PF02036"/>
    </source>
</evidence>
<dbReference type="InParanoid" id="A0A2G4YQ67"/>
<evidence type="ECO:0000256" key="1">
    <source>
        <dbReference type="SAM" id="Coils"/>
    </source>
</evidence>
<feature type="region of interest" description="Disordered" evidence="2">
    <location>
        <begin position="1"/>
        <end position="28"/>
    </location>
</feature>
<keyword evidence="1" id="KW-0175">Coiled coil</keyword>
<comment type="caution">
    <text evidence="4">The sequence shown here is derived from an EMBL/GenBank/DDBJ whole genome shotgun (WGS) entry which is preliminary data.</text>
</comment>
<name>A0A2G4YQ67_9PROT</name>
<evidence type="ECO:0000256" key="2">
    <source>
        <dbReference type="SAM" id="MobiDB-lite"/>
    </source>
</evidence>
<dbReference type="Proteomes" id="UP000229730">
    <property type="component" value="Unassembled WGS sequence"/>
</dbReference>
<feature type="domain" description="SCP2" evidence="3">
    <location>
        <begin position="69"/>
        <end position="158"/>
    </location>
</feature>
<proteinExistence type="predicted"/>
<dbReference type="Pfam" id="PF02036">
    <property type="entry name" value="SCP2"/>
    <property type="match status" value="1"/>
</dbReference>
<dbReference type="InterPro" id="IPR036527">
    <property type="entry name" value="SCP2_sterol-bd_dom_sf"/>
</dbReference>
<evidence type="ECO:0000313" key="4">
    <source>
        <dbReference type="EMBL" id="PHZ84463.1"/>
    </source>
</evidence>
<organism evidence="4 5">
    <name type="scientific">Paremcibacter congregatus</name>
    <dbReference type="NCBI Taxonomy" id="2043170"/>
    <lineage>
        <taxon>Bacteria</taxon>
        <taxon>Pseudomonadati</taxon>
        <taxon>Pseudomonadota</taxon>
        <taxon>Alphaproteobacteria</taxon>
        <taxon>Emcibacterales</taxon>
        <taxon>Emcibacteraceae</taxon>
        <taxon>Paremcibacter</taxon>
    </lineage>
</organism>
<dbReference type="SUPFAM" id="SSF55718">
    <property type="entry name" value="SCP-like"/>
    <property type="match status" value="1"/>
</dbReference>
<sequence length="249" mass="27406">MTISDAMISPASISDGPGDSAPSSQNTPPPFSALMLTGLMLRPLPRRPLNIILDRFSARISRTHPAVFDRLVPLVGCHFVIRPTDLPHDLRLIIGDARVTCQLDDAMARPPEVVITGPFLSLIDMMDGRIDGDALFFARSLTVEGDTEALLTLRNAMDSDDIDLRAEILDALGPLHAPAKLFCGIGSRLFRAFDHDLTQIQNALNQPLSSRCDTLDQENQILRRRLNGLEQKLVKSQARLHSLSRKIAS</sequence>
<reference evidence="4 5" key="1">
    <citation type="submission" date="2017-10" db="EMBL/GenBank/DDBJ databases">
        <title>Frigbacter circumglobatus gen. nov. sp. nov., isolated from sediment cultured in situ.</title>
        <authorList>
            <person name="Zhao Z."/>
        </authorList>
    </citation>
    <scope>NUCLEOTIDE SEQUENCE [LARGE SCALE GENOMIC DNA]</scope>
    <source>
        <strain evidence="4 5">ZYL</strain>
    </source>
</reference>
<dbReference type="InterPro" id="IPR003033">
    <property type="entry name" value="SCP2_sterol-bd_dom"/>
</dbReference>
<dbReference type="EMBL" id="PDEM01000024">
    <property type="protein sequence ID" value="PHZ84463.1"/>
    <property type="molecule type" value="Genomic_DNA"/>
</dbReference>
<protein>
    <recommendedName>
        <fullName evidence="3">SCP2 domain-containing protein</fullName>
    </recommendedName>
</protein>
<gene>
    <name evidence="4" type="ORF">CRD36_11680</name>
</gene>
<dbReference type="OrthoDB" id="8479080at2"/>
<accession>A0A2G4YQ67</accession>
<feature type="coiled-coil region" evidence="1">
    <location>
        <begin position="212"/>
        <end position="246"/>
    </location>
</feature>
<keyword evidence="5" id="KW-1185">Reference proteome</keyword>
<evidence type="ECO:0000313" key="5">
    <source>
        <dbReference type="Proteomes" id="UP000229730"/>
    </source>
</evidence>